<evidence type="ECO:0000259" key="2">
    <source>
        <dbReference type="Pfam" id="PF08486"/>
    </source>
</evidence>
<dbReference type="InterPro" id="IPR014225">
    <property type="entry name" value="Spore_II_D_firmicutes"/>
</dbReference>
<feature type="domain" description="Sporulation stage II protein D amidase enhancer LytB N-terminal" evidence="2">
    <location>
        <begin position="122"/>
        <end position="229"/>
    </location>
</feature>
<dbReference type="PANTHER" id="PTHR30032:SF4">
    <property type="entry name" value="AMIDASE ENHANCER"/>
    <property type="match status" value="1"/>
</dbReference>
<comment type="caution">
    <text evidence="3">The sequence shown here is derived from an EMBL/GenBank/DDBJ whole genome shotgun (WGS) entry which is preliminary data.</text>
</comment>
<evidence type="ECO:0000313" key="4">
    <source>
        <dbReference type="Proteomes" id="UP000673394"/>
    </source>
</evidence>
<evidence type="ECO:0000313" key="3">
    <source>
        <dbReference type="EMBL" id="MBP3966933.1"/>
    </source>
</evidence>
<protein>
    <submittedName>
        <fullName evidence="3">Stage II sporulation protein D</fullName>
    </submittedName>
</protein>
<reference evidence="3 4" key="1">
    <citation type="submission" date="2021-04" db="EMBL/GenBank/DDBJ databases">
        <title>Paenibacillus sp. DLE-14 whole genome sequence.</title>
        <authorList>
            <person name="Ham Y.J."/>
        </authorList>
    </citation>
    <scope>NUCLEOTIDE SEQUENCE [LARGE SCALE GENOMIC DNA]</scope>
    <source>
        <strain evidence="3 4">DLE-14</strain>
    </source>
</reference>
<name>A0ABS5CM40_9BACL</name>
<organism evidence="3 4">
    <name type="scientific">Paenibacillus lignilyticus</name>
    <dbReference type="NCBI Taxonomy" id="1172615"/>
    <lineage>
        <taxon>Bacteria</taxon>
        <taxon>Bacillati</taxon>
        <taxon>Bacillota</taxon>
        <taxon>Bacilli</taxon>
        <taxon>Bacillales</taxon>
        <taxon>Paenibacillaceae</taxon>
        <taxon>Paenibacillus</taxon>
    </lineage>
</organism>
<gene>
    <name evidence="3" type="primary">spoIID</name>
    <name evidence="3" type="ORF">I8J30_30060</name>
</gene>
<dbReference type="EMBL" id="JAGKSP010000026">
    <property type="protein sequence ID" value="MBP3966933.1"/>
    <property type="molecule type" value="Genomic_DNA"/>
</dbReference>
<accession>A0ABS5CM40</accession>
<dbReference type="NCBIfam" id="TIGR02669">
    <property type="entry name" value="SpoIID_LytB"/>
    <property type="match status" value="1"/>
</dbReference>
<keyword evidence="4" id="KW-1185">Reference proteome</keyword>
<dbReference type="Proteomes" id="UP000673394">
    <property type="component" value="Unassembled WGS sequence"/>
</dbReference>
<sequence length="395" mass="44131">MERVRWRTGSPRSRWLRGWVLWFTWGLLLVLLVRGAVYLLDDRNAAARGGEHGLSAEQQQLLDDVTYEQPVVEESAKPTETNKQQVKEQPSVEASTGNKSGSKGLKSLSAYDRMWVNVYLTKEKRIEKMPIELYVRGVLAGEMPIDFELEALKAQAIAARTYIYKRMKANDRSGLSGEAERADVDDTVMNQVYVPLNSLLSRWSGTTKEKNLGKLNEAVEQTKGQIVTYEGEPIQAAFFSTSNGYTENASDYWDLDLPYLRSVASPWDKAISPSYKETVTMTLNDFSKKLGIKKSAVRQMRILDTTAGKRIKTVMIGREILSGREVREKLGLASSQFNWTILDDEIQITTFGYGHGVGMSQWGANGMAQSGGKAAEILAHYYSGTQLTTAKGLVD</sequence>
<evidence type="ECO:0000256" key="1">
    <source>
        <dbReference type="SAM" id="MobiDB-lite"/>
    </source>
</evidence>
<dbReference type="InterPro" id="IPR013693">
    <property type="entry name" value="SpoIID/LytB_N"/>
</dbReference>
<dbReference type="RefSeq" id="WP_210664109.1">
    <property type="nucleotide sequence ID" value="NZ_JAGKSP010000026.1"/>
</dbReference>
<feature type="compositionally biased region" description="Polar residues" evidence="1">
    <location>
        <begin position="78"/>
        <end position="98"/>
    </location>
</feature>
<dbReference type="InterPro" id="IPR013486">
    <property type="entry name" value="SpoIID/LytB"/>
</dbReference>
<proteinExistence type="predicted"/>
<dbReference type="PANTHER" id="PTHR30032">
    <property type="entry name" value="N-ACETYLMURAMOYL-L-ALANINE AMIDASE-RELATED"/>
    <property type="match status" value="1"/>
</dbReference>
<dbReference type="NCBIfam" id="TIGR02870">
    <property type="entry name" value="spore_II_D"/>
    <property type="match status" value="1"/>
</dbReference>
<dbReference type="Pfam" id="PF08486">
    <property type="entry name" value="SpoIID"/>
    <property type="match status" value="1"/>
</dbReference>
<dbReference type="InterPro" id="IPR051922">
    <property type="entry name" value="Bact_Sporulation_Assoc"/>
</dbReference>
<feature type="region of interest" description="Disordered" evidence="1">
    <location>
        <begin position="73"/>
        <end position="102"/>
    </location>
</feature>